<name>A0A0D7AC19_9AGAR</name>
<evidence type="ECO:0000256" key="4">
    <source>
        <dbReference type="PROSITE-ProRule" id="PRU00134"/>
    </source>
</evidence>
<dbReference type="Proteomes" id="UP000054144">
    <property type="component" value="Unassembled WGS sequence"/>
</dbReference>
<sequence length="532" mass="59906">MNSILLHVNGFCFCEHGYEYCDQCYTDHRMTNNFHDNDLRTKVSKKLGPSFDFNNRKTLNVFELGAIPTGLTDEYGEPSYKCTTHDTSNCTVCFDWPKAVLAKERMREGHIEDRTELLGLLSILGIEMPRETKLSTGALNKKLEKALDSAQRIESIANFIPVEPDILPKWKDSTSRPTLAAMPRRSIAEAMQNYRALVASELSDPFPLHQDAFLDMLRTLLHMADNFDDGHRIAIIRDEKDTRAMCMHVIEAYALDKDTPLFIVLFCVDGKNTPQHPIHPFVQELLLARELPNVPTIYATPQEQLLLSKLLYTNVSRVSETYKPPRRANEGPFSVSFFVPIGPPSPTDIGHISSNTGCIICGKRLTMRCSQCHGVGYCGSVCQQAHWKEHKLFCRSLKDGIWRTMQISLDPPHMPQGGVASILNVHGQTEIDPNITVSNDNIPPPDIHGDKPFIVKIQVPVTGDPRSSNPLVYDRQRSFRAFLHGGDPAAKPEIVAAISEESTPKIYRWARRVGDFELSICLDRKPATTPNW</sequence>
<dbReference type="PROSITE" id="PS01360">
    <property type="entry name" value="ZF_MYND_1"/>
    <property type="match status" value="1"/>
</dbReference>
<keyword evidence="7" id="KW-1185">Reference proteome</keyword>
<accession>A0A0D7AC19</accession>
<evidence type="ECO:0000313" key="6">
    <source>
        <dbReference type="EMBL" id="KIY48542.1"/>
    </source>
</evidence>
<dbReference type="PROSITE" id="PS50865">
    <property type="entry name" value="ZF_MYND_2"/>
    <property type="match status" value="1"/>
</dbReference>
<feature type="domain" description="MYND-type" evidence="5">
    <location>
        <begin position="358"/>
        <end position="394"/>
    </location>
</feature>
<evidence type="ECO:0000256" key="3">
    <source>
        <dbReference type="ARBA" id="ARBA00022833"/>
    </source>
</evidence>
<evidence type="ECO:0000256" key="2">
    <source>
        <dbReference type="ARBA" id="ARBA00022771"/>
    </source>
</evidence>
<gene>
    <name evidence="6" type="ORF">FISHEDRAFT_43183</name>
</gene>
<dbReference type="AlphaFoldDB" id="A0A0D7AC19"/>
<proteinExistence type="predicted"/>
<dbReference type="Pfam" id="PF01753">
    <property type="entry name" value="zf-MYND"/>
    <property type="match status" value="1"/>
</dbReference>
<reference evidence="6 7" key="1">
    <citation type="journal article" date="2015" name="Fungal Genet. Biol.">
        <title>Evolution of novel wood decay mechanisms in Agaricales revealed by the genome sequences of Fistulina hepatica and Cylindrobasidium torrendii.</title>
        <authorList>
            <person name="Floudas D."/>
            <person name="Held B.W."/>
            <person name="Riley R."/>
            <person name="Nagy L.G."/>
            <person name="Koehler G."/>
            <person name="Ransdell A.S."/>
            <person name="Younus H."/>
            <person name="Chow J."/>
            <person name="Chiniquy J."/>
            <person name="Lipzen A."/>
            <person name="Tritt A."/>
            <person name="Sun H."/>
            <person name="Haridas S."/>
            <person name="LaButti K."/>
            <person name="Ohm R.A."/>
            <person name="Kues U."/>
            <person name="Blanchette R.A."/>
            <person name="Grigoriev I.V."/>
            <person name="Minto R.E."/>
            <person name="Hibbett D.S."/>
        </authorList>
    </citation>
    <scope>NUCLEOTIDE SEQUENCE [LARGE SCALE GENOMIC DNA]</scope>
    <source>
        <strain evidence="6 7">ATCC 64428</strain>
    </source>
</reference>
<keyword evidence="2 4" id="KW-0863">Zinc-finger</keyword>
<keyword evidence="1" id="KW-0479">Metal-binding</keyword>
<dbReference type="Gene3D" id="6.10.140.2220">
    <property type="match status" value="1"/>
</dbReference>
<evidence type="ECO:0000259" key="5">
    <source>
        <dbReference type="PROSITE" id="PS50865"/>
    </source>
</evidence>
<protein>
    <recommendedName>
        <fullName evidence="5">MYND-type domain-containing protein</fullName>
    </recommendedName>
</protein>
<organism evidence="6 7">
    <name type="scientific">Fistulina hepatica ATCC 64428</name>
    <dbReference type="NCBI Taxonomy" id="1128425"/>
    <lineage>
        <taxon>Eukaryota</taxon>
        <taxon>Fungi</taxon>
        <taxon>Dikarya</taxon>
        <taxon>Basidiomycota</taxon>
        <taxon>Agaricomycotina</taxon>
        <taxon>Agaricomycetes</taxon>
        <taxon>Agaricomycetidae</taxon>
        <taxon>Agaricales</taxon>
        <taxon>Fistulinaceae</taxon>
        <taxon>Fistulina</taxon>
    </lineage>
</organism>
<dbReference type="OrthoDB" id="341421at2759"/>
<dbReference type="InterPro" id="IPR002893">
    <property type="entry name" value="Znf_MYND"/>
</dbReference>
<evidence type="ECO:0000313" key="7">
    <source>
        <dbReference type="Proteomes" id="UP000054144"/>
    </source>
</evidence>
<keyword evidence="3" id="KW-0862">Zinc</keyword>
<dbReference type="GO" id="GO:0008270">
    <property type="term" value="F:zinc ion binding"/>
    <property type="evidence" value="ECO:0007669"/>
    <property type="project" value="UniProtKB-KW"/>
</dbReference>
<evidence type="ECO:0000256" key="1">
    <source>
        <dbReference type="ARBA" id="ARBA00022723"/>
    </source>
</evidence>
<dbReference type="EMBL" id="KN881832">
    <property type="protein sequence ID" value="KIY48542.1"/>
    <property type="molecule type" value="Genomic_DNA"/>
</dbReference>
<dbReference type="SUPFAM" id="SSF144232">
    <property type="entry name" value="HIT/MYND zinc finger-like"/>
    <property type="match status" value="1"/>
</dbReference>